<evidence type="ECO:0000256" key="1">
    <source>
        <dbReference type="ARBA" id="ARBA00007664"/>
    </source>
</evidence>
<dbReference type="PROSITE" id="PS00134">
    <property type="entry name" value="TRYPSIN_HIS"/>
    <property type="match status" value="1"/>
</dbReference>
<gene>
    <name evidence="6" type="ORF">LDJ79_14965</name>
</gene>
<name>A0ABS7YP21_9VIBR</name>
<dbReference type="GO" id="GO:0016787">
    <property type="term" value="F:hydrolase activity"/>
    <property type="evidence" value="ECO:0007669"/>
    <property type="project" value="UniProtKB-KW"/>
</dbReference>
<evidence type="ECO:0000313" key="7">
    <source>
        <dbReference type="Proteomes" id="UP001199044"/>
    </source>
</evidence>
<dbReference type="EMBL" id="JAIWIU010000105">
    <property type="protein sequence ID" value="MCA2017423.1"/>
    <property type="molecule type" value="Genomic_DNA"/>
</dbReference>
<comment type="similarity">
    <text evidence="1">Belongs to the peptidase S1 family.</text>
</comment>
<reference evidence="7" key="1">
    <citation type="submission" date="2023-07" db="EMBL/GenBank/DDBJ databases">
        <title>Molecular identification of indigenous halophilic bacteria isolated from red sea cost, biodegradation of synthetic dyes and assessment of degraded metabolite toxicity.</title>
        <authorList>
            <person name="Chaieb K."/>
            <person name="Altayb H.N."/>
        </authorList>
    </citation>
    <scope>NUCLEOTIDE SEQUENCE [LARGE SCALE GENOMIC DNA]</scope>
    <source>
        <strain evidence="7">K20</strain>
    </source>
</reference>
<dbReference type="RefSeq" id="WP_225251158.1">
    <property type="nucleotide sequence ID" value="NZ_JAIWIU010000105.1"/>
</dbReference>
<dbReference type="InterPro" id="IPR043504">
    <property type="entry name" value="Peptidase_S1_PA_chymotrypsin"/>
</dbReference>
<evidence type="ECO:0000256" key="3">
    <source>
        <dbReference type="RuleBase" id="RU363034"/>
    </source>
</evidence>
<comment type="caution">
    <text evidence="6">The sequence shown here is derived from an EMBL/GenBank/DDBJ whole genome shotgun (WGS) entry which is preliminary data.</text>
</comment>
<dbReference type="InterPro" id="IPR009003">
    <property type="entry name" value="Peptidase_S1_PA"/>
</dbReference>
<dbReference type="InterPro" id="IPR033116">
    <property type="entry name" value="TRYPSIN_SER"/>
</dbReference>
<proteinExistence type="inferred from homology"/>
<dbReference type="PROSITE" id="PS50240">
    <property type="entry name" value="TRYPSIN_DOM"/>
    <property type="match status" value="1"/>
</dbReference>
<dbReference type="InterPro" id="IPR001314">
    <property type="entry name" value="Peptidase_S1A"/>
</dbReference>
<dbReference type="CDD" id="cd00190">
    <property type="entry name" value="Tryp_SPc"/>
    <property type="match status" value="1"/>
</dbReference>
<feature type="signal peptide" evidence="4">
    <location>
        <begin position="1"/>
        <end position="19"/>
    </location>
</feature>
<evidence type="ECO:0000259" key="5">
    <source>
        <dbReference type="PROSITE" id="PS50240"/>
    </source>
</evidence>
<keyword evidence="7" id="KW-1185">Reference proteome</keyword>
<evidence type="ECO:0000256" key="4">
    <source>
        <dbReference type="SAM" id="SignalP"/>
    </source>
</evidence>
<dbReference type="InterPro" id="IPR050430">
    <property type="entry name" value="Peptidase_S1"/>
</dbReference>
<protein>
    <submittedName>
        <fullName evidence="6">Trypsin-like serine protease</fullName>
        <ecNumber evidence="6">3.4.21.-</ecNumber>
    </submittedName>
</protein>
<dbReference type="PANTHER" id="PTHR24276">
    <property type="entry name" value="POLYSERASE-RELATED"/>
    <property type="match status" value="1"/>
</dbReference>
<dbReference type="Gene3D" id="2.40.10.10">
    <property type="entry name" value="Trypsin-like serine proteases"/>
    <property type="match status" value="1"/>
</dbReference>
<sequence length="342" mass="36169">MRRVFLSLALLMSSVGASAVDLSTYLTNGSQTTISAYPDFVSLFYYREYSTGYVTGMYCGGTMIDATHVLTAAHCVTDENSEPNEGYILYTVVAQVDELSDFPNNATYVRAKSVYYPDNYEYSSTSLWPNDIAIITLESELNVSNYANLPTQAYEGYRGTSDVFTAVGHGKTSTNSSSSNYLLSAEMDYVPNSTCASDLANIQDTQLCFAGVSSGSSSSLTTGVCSGDSGGPIYDSTESNLQIGITSFGPSTCGVGLTNSGVTGIFTEVSDYADWIDNVVNGLVTAKYTATNAKRIAYTGTTGYYSEDDSNVATTSSSGGGGVGVNLLFLLGMLGLARRIAA</sequence>
<dbReference type="SUPFAM" id="SSF50494">
    <property type="entry name" value="Trypsin-like serine proteases"/>
    <property type="match status" value="1"/>
</dbReference>
<dbReference type="PANTHER" id="PTHR24276:SF98">
    <property type="entry name" value="FI18310P1-RELATED"/>
    <property type="match status" value="1"/>
</dbReference>
<dbReference type="InterPro" id="IPR001254">
    <property type="entry name" value="Trypsin_dom"/>
</dbReference>
<dbReference type="Proteomes" id="UP001199044">
    <property type="component" value="Unassembled WGS sequence"/>
</dbReference>
<dbReference type="EC" id="3.4.21.-" evidence="6"/>
<dbReference type="PRINTS" id="PR00722">
    <property type="entry name" value="CHYMOTRYPSIN"/>
</dbReference>
<keyword evidence="2" id="KW-1015">Disulfide bond</keyword>
<keyword evidence="3" id="KW-0720">Serine protease</keyword>
<evidence type="ECO:0000313" key="6">
    <source>
        <dbReference type="EMBL" id="MCA2017423.1"/>
    </source>
</evidence>
<keyword evidence="4" id="KW-0732">Signal</keyword>
<keyword evidence="3 6" id="KW-0378">Hydrolase</keyword>
<feature type="domain" description="Peptidase S1" evidence="5">
    <location>
        <begin position="26"/>
        <end position="281"/>
    </location>
</feature>
<accession>A0ABS7YP21</accession>
<dbReference type="Pfam" id="PF00089">
    <property type="entry name" value="Trypsin"/>
    <property type="match status" value="1"/>
</dbReference>
<dbReference type="SMART" id="SM00020">
    <property type="entry name" value="Tryp_SPc"/>
    <property type="match status" value="1"/>
</dbReference>
<dbReference type="InterPro" id="IPR018114">
    <property type="entry name" value="TRYPSIN_HIS"/>
</dbReference>
<dbReference type="PROSITE" id="PS00135">
    <property type="entry name" value="TRYPSIN_SER"/>
    <property type="match status" value="1"/>
</dbReference>
<organism evidence="6 7">
    <name type="scientific">Vibrio tritonius</name>
    <dbReference type="NCBI Taxonomy" id="1435069"/>
    <lineage>
        <taxon>Bacteria</taxon>
        <taxon>Pseudomonadati</taxon>
        <taxon>Pseudomonadota</taxon>
        <taxon>Gammaproteobacteria</taxon>
        <taxon>Vibrionales</taxon>
        <taxon>Vibrionaceae</taxon>
        <taxon>Vibrio</taxon>
    </lineage>
</organism>
<feature type="chain" id="PRO_5046623012" evidence="4">
    <location>
        <begin position="20"/>
        <end position="342"/>
    </location>
</feature>
<keyword evidence="3" id="KW-0645">Protease</keyword>
<evidence type="ECO:0000256" key="2">
    <source>
        <dbReference type="ARBA" id="ARBA00023157"/>
    </source>
</evidence>